<accession>A0A8T2JQA4</accession>
<sequence>MQLPGPGRLKSSCTRFDIPILLEKGNPVCRDVIGRLQESSQEPPVQSHNALLCPASNPSHDAQLCDTSNIPHNCCNGQMGSGHGNTGQCIVGTNQISYRQDGRMDSVQDYSGSDHKADDIYDVPRSGFVRLQDPGHSYW</sequence>
<comment type="caution">
    <text evidence="1">The sequence shown here is derived from an EMBL/GenBank/DDBJ whole genome shotgun (WGS) entry which is preliminary data.</text>
</comment>
<dbReference type="Proteomes" id="UP000812440">
    <property type="component" value="Chromosome 8_10"/>
</dbReference>
<keyword evidence="2" id="KW-1185">Reference proteome</keyword>
<organism evidence="1 2">
    <name type="scientific">Hymenochirus boettgeri</name>
    <name type="common">Congo dwarf clawed frog</name>
    <dbReference type="NCBI Taxonomy" id="247094"/>
    <lineage>
        <taxon>Eukaryota</taxon>
        <taxon>Metazoa</taxon>
        <taxon>Chordata</taxon>
        <taxon>Craniata</taxon>
        <taxon>Vertebrata</taxon>
        <taxon>Euteleostomi</taxon>
        <taxon>Amphibia</taxon>
        <taxon>Batrachia</taxon>
        <taxon>Anura</taxon>
        <taxon>Pipoidea</taxon>
        <taxon>Pipidae</taxon>
        <taxon>Pipinae</taxon>
        <taxon>Hymenochirus</taxon>
    </lineage>
</organism>
<dbReference type="AlphaFoldDB" id="A0A8T2JQA4"/>
<reference evidence="1" key="1">
    <citation type="thesis" date="2020" institute="ProQuest LLC" country="789 East Eisenhower Parkway, Ann Arbor, MI, USA">
        <title>Comparative Genomics and Chromosome Evolution.</title>
        <authorList>
            <person name="Mudd A.B."/>
        </authorList>
    </citation>
    <scope>NUCLEOTIDE SEQUENCE</scope>
    <source>
        <strain evidence="1">Female2</strain>
        <tissue evidence="1">Blood</tissue>
    </source>
</reference>
<evidence type="ECO:0000313" key="1">
    <source>
        <dbReference type="EMBL" id="KAG8445968.1"/>
    </source>
</evidence>
<gene>
    <name evidence="1" type="ORF">GDO86_013731</name>
</gene>
<dbReference type="EMBL" id="JAACNH010000003">
    <property type="protein sequence ID" value="KAG8445968.1"/>
    <property type="molecule type" value="Genomic_DNA"/>
</dbReference>
<protein>
    <submittedName>
        <fullName evidence="1">Uncharacterized protein</fullName>
    </submittedName>
</protein>
<evidence type="ECO:0000313" key="2">
    <source>
        <dbReference type="Proteomes" id="UP000812440"/>
    </source>
</evidence>
<proteinExistence type="predicted"/>
<dbReference type="OrthoDB" id="9942268at2759"/>
<name>A0A8T2JQA4_9PIPI</name>